<dbReference type="SUPFAM" id="SSF46689">
    <property type="entry name" value="Homeodomain-like"/>
    <property type="match status" value="1"/>
</dbReference>
<dbReference type="EMBL" id="PYMJ01000013">
    <property type="protein sequence ID" value="PSU47697.1"/>
    <property type="molecule type" value="Genomic_DNA"/>
</dbReference>
<feature type="domain" description="HTH tetR-type" evidence="5">
    <location>
        <begin position="8"/>
        <end position="68"/>
    </location>
</feature>
<evidence type="ECO:0000256" key="2">
    <source>
        <dbReference type="ARBA" id="ARBA00023125"/>
    </source>
</evidence>
<dbReference type="AlphaFoldDB" id="A0A2T3JFT4"/>
<organism evidence="6 7">
    <name type="scientific">Photobacterium frigidiphilum</name>
    <dbReference type="NCBI Taxonomy" id="264736"/>
    <lineage>
        <taxon>Bacteria</taxon>
        <taxon>Pseudomonadati</taxon>
        <taxon>Pseudomonadota</taxon>
        <taxon>Gammaproteobacteria</taxon>
        <taxon>Vibrionales</taxon>
        <taxon>Vibrionaceae</taxon>
        <taxon>Photobacterium</taxon>
    </lineage>
</organism>
<reference evidence="6 7" key="1">
    <citation type="submission" date="2018-01" db="EMBL/GenBank/DDBJ databases">
        <title>Whole genome sequencing of Histamine producing bacteria.</title>
        <authorList>
            <person name="Butler K."/>
        </authorList>
    </citation>
    <scope>NUCLEOTIDE SEQUENCE [LARGE SCALE GENOMIC DNA]</scope>
    <source>
        <strain evidence="6 7">JCM 12947</strain>
    </source>
</reference>
<dbReference type="GO" id="GO:0000976">
    <property type="term" value="F:transcription cis-regulatory region binding"/>
    <property type="evidence" value="ECO:0007669"/>
    <property type="project" value="TreeGrafter"/>
</dbReference>
<dbReference type="InterPro" id="IPR050109">
    <property type="entry name" value="HTH-type_TetR-like_transc_reg"/>
</dbReference>
<dbReference type="OrthoDB" id="4541465at2"/>
<dbReference type="RefSeq" id="WP_107243321.1">
    <property type="nucleotide sequence ID" value="NZ_PYMJ01000013.1"/>
</dbReference>
<evidence type="ECO:0000256" key="1">
    <source>
        <dbReference type="ARBA" id="ARBA00023015"/>
    </source>
</evidence>
<dbReference type="PROSITE" id="PS50977">
    <property type="entry name" value="HTH_TETR_2"/>
    <property type="match status" value="1"/>
</dbReference>
<comment type="caution">
    <text evidence="6">The sequence shown here is derived from an EMBL/GenBank/DDBJ whole genome shotgun (WGS) entry which is preliminary data.</text>
</comment>
<evidence type="ECO:0000313" key="6">
    <source>
        <dbReference type="EMBL" id="PSU47697.1"/>
    </source>
</evidence>
<evidence type="ECO:0000259" key="5">
    <source>
        <dbReference type="PROSITE" id="PS50977"/>
    </source>
</evidence>
<gene>
    <name evidence="6" type="ORF">C9J12_14210</name>
</gene>
<keyword evidence="2 4" id="KW-0238">DNA-binding</keyword>
<evidence type="ECO:0000256" key="3">
    <source>
        <dbReference type="ARBA" id="ARBA00023163"/>
    </source>
</evidence>
<accession>A0A2T3JFT4</accession>
<keyword evidence="3" id="KW-0804">Transcription</keyword>
<dbReference type="Proteomes" id="UP000240987">
    <property type="component" value="Unassembled WGS sequence"/>
</dbReference>
<evidence type="ECO:0000313" key="7">
    <source>
        <dbReference type="Proteomes" id="UP000240987"/>
    </source>
</evidence>
<proteinExistence type="predicted"/>
<name>A0A2T3JFT4_9GAMM</name>
<keyword evidence="7" id="KW-1185">Reference proteome</keyword>
<sequence length="185" mass="21195">MPKIVDHDKRREEIALKATEVFLEYGYKNVGMRQLCEQLGMSKSAVYYYYKSKDELFRAATEAIVNFDAGALAHQPLVAEASFEQRVENFVLIFQQVAPRYFQEMQLVSDYIQVIGLENIADDPCMVLANQKYTVMLASYVSADHSCELYTLMLGLLSHQLMMGKELGKEYVSAQVKRYLGEPHQ</sequence>
<dbReference type="PRINTS" id="PR00455">
    <property type="entry name" value="HTHTETR"/>
</dbReference>
<dbReference type="InterPro" id="IPR009057">
    <property type="entry name" value="Homeodomain-like_sf"/>
</dbReference>
<protein>
    <submittedName>
        <fullName evidence="6">TetR family transcriptional regulator</fullName>
    </submittedName>
</protein>
<dbReference type="PANTHER" id="PTHR30055">
    <property type="entry name" value="HTH-TYPE TRANSCRIPTIONAL REGULATOR RUTR"/>
    <property type="match status" value="1"/>
</dbReference>
<dbReference type="PANTHER" id="PTHR30055:SF234">
    <property type="entry name" value="HTH-TYPE TRANSCRIPTIONAL REGULATOR BETI"/>
    <property type="match status" value="1"/>
</dbReference>
<keyword evidence="1" id="KW-0805">Transcription regulation</keyword>
<dbReference type="GO" id="GO:0003700">
    <property type="term" value="F:DNA-binding transcription factor activity"/>
    <property type="evidence" value="ECO:0007669"/>
    <property type="project" value="TreeGrafter"/>
</dbReference>
<dbReference type="Pfam" id="PF00440">
    <property type="entry name" value="TetR_N"/>
    <property type="match status" value="1"/>
</dbReference>
<dbReference type="Gene3D" id="1.10.357.10">
    <property type="entry name" value="Tetracycline Repressor, domain 2"/>
    <property type="match status" value="1"/>
</dbReference>
<feature type="DNA-binding region" description="H-T-H motif" evidence="4">
    <location>
        <begin position="31"/>
        <end position="50"/>
    </location>
</feature>
<dbReference type="InterPro" id="IPR001647">
    <property type="entry name" value="HTH_TetR"/>
</dbReference>
<evidence type="ECO:0000256" key="4">
    <source>
        <dbReference type="PROSITE-ProRule" id="PRU00335"/>
    </source>
</evidence>